<evidence type="ECO:0000313" key="3">
    <source>
        <dbReference type="EMBL" id="OLQ94841.1"/>
    </source>
</evidence>
<evidence type="ECO:0000256" key="1">
    <source>
        <dbReference type="SAM" id="SignalP"/>
    </source>
</evidence>
<comment type="caution">
    <text evidence="2">The sequence shown here is derived from an EMBL/GenBank/DDBJ whole genome shotgun (WGS) entry which is preliminary data.</text>
</comment>
<dbReference type="EMBL" id="MJMJ01000002">
    <property type="protein sequence ID" value="OLQ92664.1"/>
    <property type="molecule type" value="Genomic_DNA"/>
</dbReference>
<evidence type="ECO:0000313" key="2">
    <source>
        <dbReference type="EMBL" id="OLQ92664.1"/>
    </source>
</evidence>
<feature type="signal peptide" evidence="1">
    <location>
        <begin position="1"/>
        <end position="22"/>
    </location>
</feature>
<dbReference type="AlphaFoldDB" id="A0A1Q9HP84"/>
<keyword evidence="4" id="KW-1185">Reference proteome</keyword>
<accession>A0A1Q9HP84</accession>
<sequence length="144" mass="15154">MKKLLLATALTSIAATPMFATANEIEFGADVPVIRGLVIDDVSADLALGGQEFYEGAQFEVITNRATQEEEVTVTTSNVQAAKLDGTTPALSKVQLKLNQDSEAGHEVTKTLAAGKHKLAARLNVAPKDLKSGSAMVTTTITLK</sequence>
<protein>
    <recommendedName>
        <fullName evidence="6">DUF4402 domain-containing protein</fullName>
    </recommendedName>
</protein>
<dbReference type="RefSeq" id="WP_075706317.1">
    <property type="nucleotide sequence ID" value="NZ_AP019654.1"/>
</dbReference>
<evidence type="ECO:0008006" key="6">
    <source>
        <dbReference type="Google" id="ProtNLM"/>
    </source>
</evidence>
<gene>
    <name evidence="3" type="ORF">BIY20_00685</name>
    <name evidence="2" type="ORF">BIY22_15180</name>
</gene>
<reference evidence="4 5" key="1">
    <citation type="submission" date="2016-09" db="EMBL/GenBank/DDBJ databases">
        <title>Genomic Taxonomy of the Vibrionaceae.</title>
        <authorList>
            <person name="Gonzalez-Castillo A."/>
            <person name="Gomez-Gil B."/>
            <person name="Enciso-Ibarra K."/>
        </authorList>
    </citation>
    <scope>NUCLEOTIDE SEQUENCE [LARGE SCALE GENOMIC DNA]</scope>
    <source>
        <strain evidence="3 4">CAIM 1902</strain>
        <strain evidence="2 5">CAIM 703</strain>
    </source>
</reference>
<proteinExistence type="predicted"/>
<dbReference type="Proteomes" id="UP000186313">
    <property type="component" value="Unassembled WGS sequence"/>
</dbReference>
<dbReference type="STRING" id="1381081.BIY22_15180"/>
<organism evidence="2 5">
    <name type="scientific">Vibrio panuliri</name>
    <dbReference type="NCBI Taxonomy" id="1381081"/>
    <lineage>
        <taxon>Bacteria</taxon>
        <taxon>Pseudomonadati</taxon>
        <taxon>Pseudomonadota</taxon>
        <taxon>Gammaproteobacteria</taxon>
        <taxon>Vibrionales</taxon>
        <taxon>Vibrionaceae</taxon>
        <taxon>Vibrio</taxon>
    </lineage>
</organism>
<keyword evidence="1" id="KW-0732">Signal</keyword>
<name>A0A1Q9HP84_9VIBR</name>
<evidence type="ECO:0000313" key="5">
    <source>
        <dbReference type="Proteomes" id="UP000186313"/>
    </source>
</evidence>
<dbReference type="Proteomes" id="UP000186039">
    <property type="component" value="Unassembled WGS sequence"/>
</dbReference>
<dbReference type="EMBL" id="MJMH01000111">
    <property type="protein sequence ID" value="OLQ94841.1"/>
    <property type="molecule type" value="Genomic_DNA"/>
</dbReference>
<evidence type="ECO:0000313" key="4">
    <source>
        <dbReference type="Proteomes" id="UP000186039"/>
    </source>
</evidence>
<feature type="chain" id="PRO_5043149049" description="DUF4402 domain-containing protein" evidence="1">
    <location>
        <begin position="23"/>
        <end position="144"/>
    </location>
</feature>